<proteinExistence type="predicted"/>
<gene>
    <name evidence="2" type="ORF">PGLA2088_LOCUS12845</name>
    <name evidence="3" type="ORF">PGLA2088_LOCUS37275</name>
</gene>
<evidence type="ECO:0000256" key="1">
    <source>
        <dbReference type="SAM" id="MobiDB-lite"/>
    </source>
</evidence>
<feature type="region of interest" description="Disordered" evidence="1">
    <location>
        <begin position="153"/>
        <end position="229"/>
    </location>
</feature>
<dbReference type="EMBL" id="CAJNNW010015259">
    <property type="protein sequence ID" value="CAE8657497.1"/>
    <property type="molecule type" value="Genomic_DNA"/>
</dbReference>
<dbReference type="Proteomes" id="UP000626109">
    <property type="component" value="Unassembled WGS sequence"/>
</dbReference>
<protein>
    <submittedName>
        <fullName evidence="3">Uncharacterized protein</fullName>
    </submittedName>
</protein>
<feature type="compositionally biased region" description="Basic and acidic residues" evidence="1">
    <location>
        <begin position="168"/>
        <end position="181"/>
    </location>
</feature>
<feature type="compositionally biased region" description="Low complexity" evidence="1">
    <location>
        <begin position="27"/>
        <end position="48"/>
    </location>
</feature>
<accession>A0A813KXQ2</accession>
<reference evidence="3" key="1">
    <citation type="submission" date="2021-02" db="EMBL/GenBank/DDBJ databases">
        <authorList>
            <person name="Dougan E. K."/>
            <person name="Rhodes N."/>
            <person name="Thang M."/>
            <person name="Chan C."/>
        </authorList>
    </citation>
    <scope>NUCLEOTIDE SEQUENCE</scope>
</reference>
<evidence type="ECO:0000313" key="3">
    <source>
        <dbReference type="EMBL" id="CAE8712973.1"/>
    </source>
</evidence>
<comment type="caution">
    <text evidence="3">The sequence shown here is derived from an EMBL/GenBank/DDBJ whole genome shotgun (WGS) entry which is preliminary data.</text>
</comment>
<dbReference type="AlphaFoldDB" id="A0A813KXQ2"/>
<dbReference type="EMBL" id="CAJNNW010032420">
    <property type="protein sequence ID" value="CAE8712973.1"/>
    <property type="molecule type" value="Genomic_DNA"/>
</dbReference>
<feature type="region of interest" description="Disordered" evidence="1">
    <location>
        <begin position="1"/>
        <end position="136"/>
    </location>
</feature>
<organism evidence="3 4">
    <name type="scientific">Polarella glacialis</name>
    <name type="common">Dinoflagellate</name>
    <dbReference type="NCBI Taxonomy" id="89957"/>
    <lineage>
        <taxon>Eukaryota</taxon>
        <taxon>Sar</taxon>
        <taxon>Alveolata</taxon>
        <taxon>Dinophyceae</taxon>
        <taxon>Suessiales</taxon>
        <taxon>Suessiaceae</taxon>
        <taxon>Polarella</taxon>
    </lineage>
</organism>
<sequence>MGSERSRGSAPYAGSETDSRRQEYGQRPVSPARSGRSRGSSARSVPVSQTSHRGGSETRGYDLYRPGTGVSEVASAMSRGSRRSASTGRSSASSQQSGYSGLGELPRPSQWQVPTRSVLGGDQESSRSISDTSSVRTATTVREFFDEDRRWAASSENRRSGRGYMEGRPPRPTDGPLRRIMADGGNVPHSVLPCVPPGKVPGGRPQPIGPSKADILYAPRPMTGHHMLP</sequence>
<evidence type="ECO:0000313" key="2">
    <source>
        <dbReference type="EMBL" id="CAE8657497.1"/>
    </source>
</evidence>
<feature type="compositionally biased region" description="Low complexity" evidence="1">
    <location>
        <begin position="74"/>
        <end position="99"/>
    </location>
</feature>
<evidence type="ECO:0000313" key="4">
    <source>
        <dbReference type="Proteomes" id="UP000626109"/>
    </source>
</evidence>
<name>A0A813KXQ2_POLGL</name>